<dbReference type="InterPro" id="IPR018247">
    <property type="entry name" value="EF_Hand_1_Ca_BS"/>
</dbReference>
<dbReference type="GO" id="GO:0005509">
    <property type="term" value="F:calcium ion binding"/>
    <property type="evidence" value="ECO:0007669"/>
    <property type="project" value="InterPro"/>
</dbReference>
<keyword evidence="1" id="KW-0106">Calcium</keyword>
<dbReference type="Pfam" id="PF13202">
    <property type="entry name" value="EF-hand_5"/>
    <property type="match status" value="1"/>
</dbReference>
<gene>
    <name evidence="3" type="ORF">MGAL_10B007639</name>
</gene>
<evidence type="ECO:0000256" key="1">
    <source>
        <dbReference type="ARBA" id="ARBA00022837"/>
    </source>
</evidence>
<protein>
    <recommendedName>
        <fullName evidence="2">EF-hand domain-containing protein</fullName>
    </recommendedName>
</protein>
<evidence type="ECO:0000259" key="2">
    <source>
        <dbReference type="PROSITE" id="PS50222"/>
    </source>
</evidence>
<dbReference type="PROSITE" id="PS50222">
    <property type="entry name" value="EF_HAND_2"/>
    <property type="match status" value="2"/>
</dbReference>
<name>A0A8B6D2T9_MYTGA</name>
<proteinExistence type="predicted"/>
<dbReference type="SMART" id="SM00054">
    <property type="entry name" value="EFh"/>
    <property type="match status" value="3"/>
</dbReference>
<reference evidence="3" key="1">
    <citation type="submission" date="2018-11" db="EMBL/GenBank/DDBJ databases">
        <authorList>
            <person name="Alioto T."/>
            <person name="Alioto T."/>
        </authorList>
    </citation>
    <scope>NUCLEOTIDE SEQUENCE</scope>
</reference>
<dbReference type="Gene3D" id="1.10.238.10">
    <property type="entry name" value="EF-hand"/>
    <property type="match status" value="1"/>
</dbReference>
<evidence type="ECO:0000313" key="4">
    <source>
        <dbReference type="Proteomes" id="UP000596742"/>
    </source>
</evidence>
<feature type="domain" description="EF-hand" evidence="2">
    <location>
        <begin position="168"/>
        <end position="203"/>
    </location>
</feature>
<dbReference type="AlphaFoldDB" id="A0A8B6D2T9"/>
<dbReference type="InterPro" id="IPR002048">
    <property type="entry name" value="EF_hand_dom"/>
</dbReference>
<dbReference type="PROSITE" id="PS00018">
    <property type="entry name" value="EF_HAND_1"/>
    <property type="match status" value="2"/>
</dbReference>
<keyword evidence="4" id="KW-1185">Reference proteome</keyword>
<feature type="domain" description="EF-hand" evidence="2">
    <location>
        <begin position="126"/>
        <end position="148"/>
    </location>
</feature>
<dbReference type="Proteomes" id="UP000596742">
    <property type="component" value="Unassembled WGS sequence"/>
</dbReference>
<dbReference type="SUPFAM" id="SSF47473">
    <property type="entry name" value="EF-hand"/>
    <property type="match status" value="1"/>
</dbReference>
<dbReference type="EMBL" id="UYJE01002837">
    <property type="protein sequence ID" value="VDI14184.1"/>
    <property type="molecule type" value="Genomic_DNA"/>
</dbReference>
<dbReference type="OrthoDB" id="9974725at2759"/>
<evidence type="ECO:0000313" key="3">
    <source>
        <dbReference type="EMBL" id="VDI14184.1"/>
    </source>
</evidence>
<organism evidence="3 4">
    <name type="scientific">Mytilus galloprovincialis</name>
    <name type="common">Mediterranean mussel</name>
    <dbReference type="NCBI Taxonomy" id="29158"/>
    <lineage>
        <taxon>Eukaryota</taxon>
        <taxon>Metazoa</taxon>
        <taxon>Spiralia</taxon>
        <taxon>Lophotrochozoa</taxon>
        <taxon>Mollusca</taxon>
        <taxon>Bivalvia</taxon>
        <taxon>Autobranchia</taxon>
        <taxon>Pteriomorphia</taxon>
        <taxon>Mytilida</taxon>
        <taxon>Mytiloidea</taxon>
        <taxon>Mytilidae</taxon>
        <taxon>Mytilinae</taxon>
        <taxon>Mytilus</taxon>
    </lineage>
</organism>
<dbReference type="Pfam" id="PF13405">
    <property type="entry name" value="EF-hand_6"/>
    <property type="match status" value="1"/>
</dbReference>
<sequence>MCFEFLKISSTQSARNSSQNPKRTKMQAVKGFFASIKSGFVSKGKTMGIILGIFNPELSDFQKKKLKHEFHVFFDLNKDGILEWKDFDLARTKICDLSGWKVGTDKFQQTNELFITIWRRLQDEGDENNDGKISIDEWLQMWQNFNEQCIKQSKKDNEEPPERKLPEWLEQYIEYKFNLYDRTGDGKVDAEEFEYVLSDFGVPPKDARCAFLMFSCNNTKKVDLDYFKELCIDYYRSDDISALGNFITGKLDFND</sequence>
<dbReference type="InterPro" id="IPR011992">
    <property type="entry name" value="EF-hand-dom_pair"/>
</dbReference>
<comment type="caution">
    <text evidence="3">The sequence shown here is derived from an EMBL/GenBank/DDBJ whole genome shotgun (WGS) entry which is preliminary data.</text>
</comment>
<accession>A0A8B6D2T9</accession>